<comment type="caution">
    <text evidence="3">The sequence shown here is derived from an EMBL/GenBank/DDBJ whole genome shotgun (WGS) entry which is preliminary data.</text>
</comment>
<gene>
    <name evidence="3" type="ORF">Mal64_11540</name>
</gene>
<evidence type="ECO:0000313" key="4">
    <source>
        <dbReference type="Proteomes" id="UP000315440"/>
    </source>
</evidence>
<evidence type="ECO:0000259" key="2">
    <source>
        <dbReference type="Pfam" id="PF16261"/>
    </source>
</evidence>
<dbReference type="Proteomes" id="UP000315440">
    <property type="component" value="Unassembled WGS sequence"/>
</dbReference>
<evidence type="ECO:0000256" key="1">
    <source>
        <dbReference type="SAM" id="MobiDB-lite"/>
    </source>
</evidence>
<dbReference type="SUPFAM" id="SSF50969">
    <property type="entry name" value="YVTN repeat-like/Quinoprotein amine dehydrogenase"/>
    <property type="match status" value="1"/>
</dbReference>
<evidence type="ECO:0000313" key="3">
    <source>
        <dbReference type="EMBL" id="TWT90757.1"/>
    </source>
</evidence>
<dbReference type="EMBL" id="SJPQ01000001">
    <property type="protein sequence ID" value="TWT90757.1"/>
    <property type="molecule type" value="Genomic_DNA"/>
</dbReference>
<dbReference type="InterPro" id="IPR011044">
    <property type="entry name" value="Quino_amine_DH_bsu"/>
</dbReference>
<reference evidence="3 4" key="1">
    <citation type="submission" date="2019-02" db="EMBL/GenBank/DDBJ databases">
        <title>Deep-cultivation of Planctomycetes and their phenomic and genomic characterization uncovers novel biology.</title>
        <authorList>
            <person name="Wiegand S."/>
            <person name="Jogler M."/>
            <person name="Boedeker C."/>
            <person name="Pinto D."/>
            <person name="Vollmers J."/>
            <person name="Rivas-Marin E."/>
            <person name="Kohn T."/>
            <person name="Peeters S.H."/>
            <person name="Heuer A."/>
            <person name="Rast P."/>
            <person name="Oberbeckmann S."/>
            <person name="Bunk B."/>
            <person name="Jeske O."/>
            <person name="Meyerdierks A."/>
            <person name="Storesund J.E."/>
            <person name="Kallscheuer N."/>
            <person name="Luecker S."/>
            <person name="Lage O.M."/>
            <person name="Pohl T."/>
            <person name="Merkel B.J."/>
            <person name="Hornburger P."/>
            <person name="Mueller R.-W."/>
            <person name="Bruemmer F."/>
            <person name="Labrenz M."/>
            <person name="Spormann A.M."/>
            <person name="Op Den Camp H."/>
            <person name="Overmann J."/>
            <person name="Amann R."/>
            <person name="Jetten M.S.M."/>
            <person name="Mascher T."/>
            <person name="Medema M.H."/>
            <person name="Devos D.P."/>
            <person name="Kaster A.-K."/>
            <person name="Ovreas L."/>
            <person name="Rohde M."/>
            <person name="Galperin M.Y."/>
            <person name="Jogler C."/>
        </authorList>
    </citation>
    <scope>NUCLEOTIDE SEQUENCE [LARGE SCALE GENOMIC DNA]</scope>
    <source>
        <strain evidence="3 4">Mal64</strain>
    </source>
</reference>
<accession>A0A5C5ZUV3</accession>
<dbReference type="NCBIfam" id="TIGR03032">
    <property type="entry name" value="TIGR03032 family protein"/>
    <property type="match status" value="1"/>
</dbReference>
<feature type="region of interest" description="Disordered" evidence="1">
    <location>
        <begin position="1"/>
        <end position="25"/>
    </location>
</feature>
<dbReference type="Pfam" id="PF16261">
    <property type="entry name" value="DUF4915"/>
    <property type="match status" value="1"/>
</dbReference>
<dbReference type="AlphaFoldDB" id="A0A5C5ZUV3"/>
<sequence length="389" mass="42250">MTAPKEIVAEEEAKPAGPEEEPLRSVHTTSFPALLEQLGASLLVTTYQAGKLVVLRADGGVLNTHFRNLVKPMGLAVEGGRLAVGCSVDVWEFHNVPAVCVKLDESEDYPTSIAKHDACFMPRRSHCTGDVQIHEMAFVKGESGKGKGESELVFVNTAFSCLAVRSEQNSFEPVWRPPFIDRLAPGDACHLNGLAAEGGRVKYVTALGQTTEPGGWRENKRDGGLLMDVDSGEVVCRGLSMPHSPRLYRDKLWLLESGEGTIGTVDPATGRYEAIAQFPGFTRGLSFLGPLAFIGLSQVRESAVFSGIPLVERLKKAEERTCGVWVLNIETGQTLGFCRFEAGVQEIFAVEVLPGVRFPDLVNHDAELVGRSYVLGDEALSQVPAEMRR</sequence>
<protein>
    <recommendedName>
        <fullName evidence="2">Conserved hypothetical protein CHP03032 domain-containing protein</fullName>
    </recommendedName>
</protein>
<organism evidence="3 4">
    <name type="scientific">Pseudobythopirellula maris</name>
    <dbReference type="NCBI Taxonomy" id="2527991"/>
    <lineage>
        <taxon>Bacteria</taxon>
        <taxon>Pseudomonadati</taxon>
        <taxon>Planctomycetota</taxon>
        <taxon>Planctomycetia</taxon>
        <taxon>Pirellulales</taxon>
        <taxon>Lacipirellulaceae</taxon>
        <taxon>Pseudobythopirellula</taxon>
    </lineage>
</organism>
<feature type="domain" description="Conserved hypothetical protein CHP03032" evidence="2">
    <location>
        <begin position="30"/>
        <end position="360"/>
    </location>
</feature>
<keyword evidence="4" id="KW-1185">Reference proteome</keyword>
<dbReference type="InterPro" id="IPR017481">
    <property type="entry name" value="CHP03032"/>
</dbReference>
<proteinExistence type="predicted"/>
<name>A0A5C5ZUV3_9BACT</name>